<protein>
    <submittedName>
        <fullName evidence="5">AraC-type DNA-binding protein</fullName>
    </submittedName>
</protein>
<dbReference type="InterPro" id="IPR050204">
    <property type="entry name" value="AraC_XylS_family_regulators"/>
</dbReference>
<evidence type="ECO:0000256" key="3">
    <source>
        <dbReference type="ARBA" id="ARBA00023163"/>
    </source>
</evidence>
<keyword evidence="6" id="KW-1185">Reference proteome</keyword>
<dbReference type="Gene3D" id="1.10.10.60">
    <property type="entry name" value="Homeodomain-like"/>
    <property type="match status" value="1"/>
</dbReference>
<dbReference type="GO" id="GO:0003700">
    <property type="term" value="F:DNA-binding transcription factor activity"/>
    <property type="evidence" value="ECO:0007669"/>
    <property type="project" value="InterPro"/>
</dbReference>
<evidence type="ECO:0000313" key="6">
    <source>
        <dbReference type="Proteomes" id="UP000184225"/>
    </source>
</evidence>
<dbReference type="PANTHER" id="PTHR46796:SF13">
    <property type="entry name" value="HTH-TYPE TRANSCRIPTIONAL ACTIVATOR RHAS"/>
    <property type="match status" value="1"/>
</dbReference>
<keyword evidence="1" id="KW-0805">Transcription regulation</keyword>
<dbReference type="OrthoDB" id="662446at2"/>
<dbReference type="AlphaFoldDB" id="A0A1M6CUW8"/>
<dbReference type="STRING" id="579105.SAMN04488096_103176"/>
<evidence type="ECO:0000256" key="1">
    <source>
        <dbReference type="ARBA" id="ARBA00023015"/>
    </source>
</evidence>
<dbReference type="Pfam" id="PF20240">
    <property type="entry name" value="DUF6597"/>
    <property type="match status" value="1"/>
</dbReference>
<dbReference type="InterPro" id="IPR046532">
    <property type="entry name" value="DUF6597"/>
</dbReference>
<proteinExistence type="predicted"/>
<evidence type="ECO:0000256" key="2">
    <source>
        <dbReference type="ARBA" id="ARBA00023125"/>
    </source>
</evidence>
<dbReference type="GO" id="GO:0043565">
    <property type="term" value="F:sequence-specific DNA binding"/>
    <property type="evidence" value="ECO:0007669"/>
    <property type="project" value="InterPro"/>
</dbReference>
<feature type="domain" description="HTH araC/xylS-type" evidence="4">
    <location>
        <begin position="164"/>
        <end position="264"/>
    </location>
</feature>
<dbReference type="Proteomes" id="UP000184225">
    <property type="component" value="Unassembled WGS sequence"/>
</dbReference>
<dbReference type="Pfam" id="PF12833">
    <property type="entry name" value="HTH_18"/>
    <property type="match status" value="1"/>
</dbReference>
<dbReference type="InterPro" id="IPR018060">
    <property type="entry name" value="HTH_AraC"/>
</dbReference>
<keyword evidence="3" id="KW-0804">Transcription</keyword>
<reference evidence="5 6" key="1">
    <citation type="submission" date="2016-11" db="EMBL/GenBank/DDBJ databases">
        <authorList>
            <person name="Jaros S."/>
            <person name="Januszkiewicz K."/>
            <person name="Wedrychowicz H."/>
        </authorList>
    </citation>
    <scope>NUCLEOTIDE SEQUENCE [LARGE SCALE GENOMIC DNA]</scope>
    <source>
        <strain evidence="5 6">DSM 21425</strain>
    </source>
</reference>
<organism evidence="5 6">
    <name type="scientific">Mesonia phycicola</name>
    <dbReference type="NCBI Taxonomy" id="579105"/>
    <lineage>
        <taxon>Bacteria</taxon>
        <taxon>Pseudomonadati</taxon>
        <taxon>Bacteroidota</taxon>
        <taxon>Flavobacteriia</taxon>
        <taxon>Flavobacteriales</taxon>
        <taxon>Flavobacteriaceae</taxon>
        <taxon>Mesonia</taxon>
    </lineage>
</organism>
<evidence type="ECO:0000259" key="4">
    <source>
        <dbReference type="PROSITE" id="PS01124"/>
    </source>
</evidence>
<dbReference type="PROSITE" id="PS01124">
    <property type="entry name" value="HTH_ARAC_FAMILY_2"/>
    <property type="match status" value="1"/>
</dbReference>
<keyword evidence="2 5" id="KW-0238">DNA-binding</keyword>
<sequence>MAKDNFITYKPSAELLPYIAYYYFHQSNDEAYQKSFTYYPHYKNALTSYKDVDYKILKDSFAQISSEANKTLTTIYSKMYDDIGKVNLKGVFSKIGVVFQPLGIQHFIKHNYNEVFPENVNITNCFGEAYNEVLLEVFSISSNNKKASFLNQFFQNQFVGLKEDRIIDAATLIIKYEGLITVSKVASQLTIHRKTLLRLFKRHLDCSVEGYKNLVRFRFALDKIQQEKNVNLTEISTARYYDQSDFIRQFKKLTNLPPKKFMVAVSKLGNEDTYWNFKN</sequence>
<dbReference type="SMART" id="SM00342">
    <property type="entry name" value="HTH_ARAC"/>
    <property type="match status" value="1"/>
</dbReference>
<evidence type="ECO:0000313" key="5">
    <source>
        <dbReference type="EMBL" id="SHI64885.1"/>
    </source>
</evidence>
<name>A0A1M6CUW8_9FLAO</name>
<dbReference type="EMBL" id="FQYY01000003">
    <property type="protein sequence ID" value="SHI64885.1"/>
    <property type="molecule type" value="Genomic_DNA"/>
</dbReference>
<gene>
    <name evidence="5" type="ORF">SAMN04488096_103176</name>
</gene>
<dbReference type="RefSeq" id="WP_073149082.1">
    <property type="nucleotide sequence ID" value="NZ_FQYY01000003.1"/>
</dbReference>
<dbReference type="PANTHER" id="PTHR46796">
    <property type="entry name" value="HTH-TYPE TRANSCRIPTIONAL ACTIVATOR RHAS-RELATED"/>
    <property type="match status" value="1"/>
</dbReference>
<accession>A0A1M6CUW8</accession>